<evidence type="ECO:0000313" key="2">
    <source>
        <dbReference type="EMBL" id="KAF9420785.1"/>
    </source>
</evidence>
<dbReference type="Proteomes" id="UP000648187">
    <property type="component" value="Unassembled WGS sequence"/>
</dbReference>
<comment type="caution">
    <text evidence="2">The sequence shown here is derived from an EMBL/GenBank/DDBJ whole genome shotgun (WGS) entry which is preliminary data.</text>
</comment>
<evidence type="ECO:0000256" key="1">
    <source>
        <dbReference type="ARBA" id="ARBA00022729"/>
    </source>
</evidence>
<keyword evidence="1" id="KW-0732">Signal</keyword>
<dbReference type="GO" id="GO:0005549">
    <property type="term" value="F:odorant binding"/>
    <property type="evidence" value="ECO:0007669"/>
    <property type="project" value="InterPro"/>
</dbReference>
<dbReference type="Gene3D" id="1.10.238.20">
    <property type="entry name" value="Pheromone/general odorant binding protein domain"/>
    <property type="match status" value="2"/>
</dbReference>
<dbReference type="CDD" id="cd23992">
    <property type="entry name" value="PBP_GOBP"/>
    <property type="match status" value="2"/>
</dbReference>
<protein>
    <submittedName>
        <fullName evidence="2">Uncharacterized protein</fullName>
    </submittedName>
</protein>
<dbReference type="Pfam" id="PF01395">
    <property type="entry name" value="PBP_GOBP"/>
    <property type="match status" value="2"/>
</dbReference>
<dbReference type="AlphaFoldDB" id="A0A835GP34"/>
<dbReference type="GO" id="GO:0007608">
    <property type="term" value="P:sensory perception of smell"/>
    <property type="evidence" value="ECO:0007669"/>
    <property type="project" value="TreeGrafter"/>
</dbReference>
<dbReference type="GO" id="GO:0005615">
    <property type="term" value="C:extracellular space"/>
    <property type="evidence" value="ECO:0007669"/>
    <property type="project" value="TreeGrafter"/>
</dbReference>
<dbReference type="SUPFAM" id="SSF47565">
    <property type="entry name" value="Insect pheromone/odorant-binding proteins"/>
    <property type="match status" value="2"/>
</dbReference>
<accession>A0A835GP34</accession>
<organism evidence="2 3">
    <name type="scientific">Spodoptera exigua</name>
    <name type="common">Beet armyworm</name>
    <name type="synonym">Noctua fulgens</name>
    <dbReference type="NCBI Taxonomy" id="7107"/>
    <lineage>
        <taxon>Eukaryota</taxon>
        <taxon>Metazoa</taxon>
        <taxon>Ecdysozoa</taxon>
        <taxon>Arthropoda</taxon>
        <taxon>Hexapoda</taxon>
        <taxon>Insecta</taxon>
        <taxon>Pterygota</taxon>
        <taxon>Neoptera</taxon>
        <taxon>Endopterygota</taxon>
        <taxon>Lepidoptera</taxon>
        <taxon>Glossata</taxon>
        <taxon>Ditrysia</taxon>
        <taxon>Noctuoidea</taxon>
        <taxon>Noctuidae</taxon>
        <taxon>Amphipyrinae</taxon>
        <taxon>Spodoptera</taxon>
    </lineage>
</organism>
<proteinExistence type="predicted"/>
<dbReference type="PANTHER" id="PTHR11857">
    <property type="entry name" value="ODORANT BINDING PROTEIN-RELATED"/>
    <property type="match status" value="1"/>
</dbReference>
<dbReference type="EMBL" id="JACKWZ010000029">
    <property type="protein sequence ID" value="KAF9420785.1"/>
    <property type="molecule type" value="Genomic_DNA"/>
</dbReference>
<gene>
    <name evidence="2" type="ORF">HW555_003133</name>
</gene>
<sequence>MQADQDVESSDYIHHSIMSECADKFGVTDHDYRTALTSGDVDAIDPCFWSCCFKGTGVFNAEGLYDLEATLPFIKTTFHDDNYKQVQKIATLCEKVNNEIINKGKAECVRAALLVSCFLEEGVVVSTRTANADQDVESSEYIHHSIMSECADKFGVTDHDYRTALTSGDVDAIDPCFWSCCFKGTGVFNAEGLYDLEATLPFIKTTFHDDNYKQVQKIATLCEKVNNEIVNKGEAECVRAALLVSCFLEEGGDRSLD</sequence>
<dbReference type="InterPro" id="IPR006170">
    <property type="entry name" value="PBP/GOBP"/>
</dbReference>
<keyword evidence="3" id="KW-1185">Reference proteome</keyword>
<evidence type="ECO:0000313" key="3">
    <source>
        <dbReference type="Proteomes" id="UP000648187"/>
    </source>
</evidence>
<name>A0A835GP34_SPOEX</name>
<reference evidence="2" key="1">
    <citation type="submission" date="2020-08" db="EMBL/GenBank/DDBJ databases">
        <title>Spodoptera exigua strain:BAW_Kor-Di-RS1 Genome sequencing and assembly.</title>
        <authorList>
            <person name="Kim J."/>
            <person name="Nam H.Y."/>
            <person name="Kwon M."/>
            <person name="Choi J.H."/>
            <person name="Cho S.R."/>
            <person name="Kim G.-H."/>
        </authorList>
    </citation>
    <scope>NUCLEOTIDE SEQUENCE</scope>
    <source>
        <strain evidence="2">BAW_Kor-Di-RS1</strain>
        <tissue evidence="2">Whole-body</tissue>
    </source>
</reference>
<dbReference type="SMART" id="SM00708">
    <property type="entry name" value="PhBP"/>
    <property type="match status" value="2"/>
</dbReference>
<dbReference type="InterPro" id="IPR036728">
    <property type="entry name" value="PBP_GOBP_sf"/>
</dbReference>